<dbReference type="PANTHER" id="PTHR10629">
    <property type="entry name" value="CYTOSINE-SPECIFIC METHYLTRANSFERASE"/>
    <property type="match status" value="1"/>
</dbReference>
<gene>
    <name evidence="7" type="ORF">EJ08DRAFT_348005</name>
</gene>
<feature type="region of interest" description="Disordered" evidence="6">
    <location>
        <begin position="315"/>
        <end position="355"/>
    </location>
</feature>
<comment type="caution">
    <text evidence="7">The sequence shown here is derived from an EMBL/GenBank/DDBJ whole genome shotgun (WGS) entry which is preliminary data.</text>
</comment>
<sequence>MPPFSHSQYGNRVLCELSNNEIESARLSEPYDQKVFDLTKSDIPRNLIPVENKDDIDSDFDAQASSRALVSQFIDLTESDREDEDYLESDVIEEDGQDEAPEPTGTKSRPIFINVTEDPATPLRRGRLIRNQPITSPLEALEEFKLYGLKLERGTCVEFQAEDTRDFLLINTIYRNTETSQISFRGLHLRRQKYTEGLLPKQLNELVLCLDLDEDDIRPSFTQAQIDVPLENIVTVRTLKLTEEIFPLHSFRVGIHLTKDQPDYSTSRKTISNHGKLVCRYVYTRVFPSSDTRSSGKRAIESELRSVRGGEFDDIVKSQPIKGKHRSSPQLSQSQRMKGKHKSFLQDSHQTSRERTLPRLLRKAPPVTYASGCAGAGGDCTGAALSGARVKYAWDKDEAALTSLGSNHPNTRLYQVEAKDFPGNQDAKIAHTDILHLSWPCQVFSPAHTVEGPQDDENSAAIFGTYEKIRTSEAIVHMQENTAGLFRRHPGYFGVAIQEIVRAGHNVRWKVVQFADFGISSSRERLIIFSARYVERDHPLPKFPKSTHGKPGSGLPLHRSIHDAISGIPPNATWHLTEHEGYKLSAPFTIPREPYDARSMMAQCITRASPDLWHPNGKRRFTPREVAMLNGFPVDYTFYGTSKTKVLGQIGNAVPPLAWQHFVKACVATIADFRAAKIDVTGERIATRLEGNISTSRKPSGGFSLSKSVKRRSIYVLGADTPIQSIEKDELPSKRVKKATRAMVDLTLDDD</sequence>
<dbReference type="PROSITE" id="PS51679">
    <property type="entry name" value="SAM_MT_C5"/>
    <property type="match status" value="1"/>
</dbReference>
<comment type="similarity">
    <text evidence="5">Belongs to the class I-like SAM-binding methyltransferase superfamily. C5-methyltransferase family.</text>
</comment>
<evidence type="ECO:0000256" key="6">
    <source>
        <dbReference type="SAM" id="MobiDB-lite"/>
    </source>
</evidence>
<name>A0A9P4NMI2_9PEZI</name>
<dbReference type="GO" id="GO:0005634">
    <property type="term" value="C:nucleus"/>
    <property type="evidence" value="ECO:0007669"/>
    <property type="project" value="TreeGrafter"/>
</dbReference>
<dbReference type="OrthoDB" id="414133at2759"/>
<keyword evidence="2 5" id="KW-0489">Methyltransferase</keyword>
<dbReference type="Gene3D" id="3.90.120.10">
    <property type="entry name" value="DNA Methylase, subunit A, domain 2"/>
    <property type="match status" value="1"/>
</dbReference>
<reference evidence="7" key="1">
    <citation type="journal article" date="2020" name="Stud. Mycol.">
        <title>101 Dothideomycetes genomes: a test case for predicting lifestyles and emergence of pathogens.</title>
        <authorList>
            <person name="Haridas S."/>
            <person name="Albert R."/>
            <person name="Binder M."/>
            <person name="Bloem J."/>
            <person name="Labutti K."/>
            <person name="Salamov A."/>
            <person name="Andreopoulos B."/>
            <person name="Baker S."/>
            <person name="Barry K."/>
            <person name="Bills G."/>
            <person name="Bluhm B."/>
            <person name="Cannon C."/>
            <person name="Castanera R."/>
            <person name="Culley D."/>
            <person name="Daum C."/>
            <person name="Ezra D."/>
            <person name="Gonzalez J."/>
            <person name="Henrissat B."/>
            <person name="Kuo A."/>
            <person name="Liang C."/>
            <person name="Lipzen A."/>
            <person name="Lutzoni F."/>
            <person name="Magnuson J."/>
            <person name="Mondo S."/>
            <person name="Nolan M."/>
            <person name="Ohm R."/>
            <person name="Pangilinan J."/>
            <person name="Park H.-J."/>
            <person name="Ramirez L."/>
            <person name="Alfaro M."/>
            <person name="Sun H."/>
            <person name="Tritt A."/>
            <person name="Yoshinaga Y."/>
            <person name="Zwiers L.-H."/>
            <person name="Turgeon B."/>
            <person name="Goodwin S."/>
            <person name="Spatafora J."/>
            <person name="Crous P."/>
            <person name="Grigoriev I."/>
        </authorList>
    </citation>
    <scope>NUCLEOTIDE SEQUENCE</scope>
    <source>
        <strain evidence="7">CBS 130266</strain>
    </source>
</reference>
<dbReference type="InterPro" id="IPR050390">
    <property type="entry name" value="C5-Methyltransferase"/>
</dbReference>
<keyword evidence="8" id="KW-1185">Reference proteome</keyword>
<feature type="active site" evidence="5">
    <location>
        <position position="441"/>
    </location>
</feature>
<dbReference type="AlphaFoldDB" id="A0A9P4NMI2"/>
<evidence type="ECO:0000256" key="5">
    <source>
        <dbReference type="PROSITE-ProRule" id="PRU01016"/>
    </source>
</evidence>
<dbReference type="InterPro" id="IPR001525">
    <property type="entry name" value="C5_MeTfrase"/>
</dbReference>
<evidence type="ECO:0000256" key="2">
    <source>
        <dbReference type="ARBA" id="ARBA00022603"/>
    </source>
</evidence>
<dbReference type="GO" id="GO:0003677">
    <property type="term" value="F:DNA binding"/>
    <property type="evidence" value="ECO:0007669"/>
    <property type="project" value="TreeGrafter"/>
</dbReference>
<evidence type="ECO:0000256" key="3">
    <source>
        <dbReference type="ARBA" id="ARBA00022679"/>
    </source>
</evidence>
<dbReference type="InterPro" id="IPR029063">
    <property type="entry name" value="SAM-dependent_MTases_sf"/>
</dbReference>
<dbReference type="GO" id="GO:0032259">
    <property type="term" value="P:methylation"/>
    <property type="evidence" value="ECO:0007669"/>
    <property type="project" value="UniProtKB-KW"/>
</dbReference>
<dbReference type="Proteomes" id="UP000800235">
    <property type="component" value="Unassembled WGS sequence"/>
</dbReference>
<keyword evidence="4 5" id="KW-0949">S-adenosyl-L-methionine</keyword>
<dbReference type="SUPFAM" id="SSF53335">
    <property type="entry name" value="S-adenosyl-L-methionine-dependent methyltransferases"/>
    <property type="match status" value="1"/>
</dbReference>
<proteinExistence type="inferred from homology"/>
<organism evidence="7 8">
    <name type="scientific">Tothia fuscella</name>
    <dbReference type="NCBI Taxonomy" id="1048955"/>
    <lineage>
        <taxon>Eukaryota</taxon>
        <taxon>Fungi</taxon>
        <taxon>Dikarya</taxon>
        <taxon>Ascomycota</taxon>
        <taxon>Pezizomycotina</taxon>
        <taxon>Dothideomycetes</taxon>
        <taxon>Pleosporomycetidae</taxon>
        <taxon>Venturiales</taxon>
        <taxon>Cylindrosympodiaceae</taxon>
        <taxon>Tothia</taxon>
    </lineage>
</organism>
<evidence type="ECO:0000313" key="7">
    <source>
        <dbReference type="EMBL" id="KAF2427725.1"/>
    </source>
</evidence>
<dbReference type="EC" id="2.1.1.37" evidence="1"/>
<evidence type="ECO:0000313" key="8">
    <source>
        <dbReference type="Proteomes" id="UP000800235"/>
    </source>
</evidence>
<evidence type="ECO:0000256" key="4">
    <source>
        <dbReference type="ARBA" id="ARBA00022691"/>
    </source>
</evidence>
<evidence type="ECO:0000256" key="1">
    <source>
        <dbReference type="ARBA" id="ARBA00011975"/>
    </source>
</evidence>
<accession>A0A9P4NMI2</accession>
<dbReference type="EMBL" id="MU007058">
    <property type="protein sequence ID" value="KAF2427725.1"/>
    <property type="molecule type" value="Genomic_DNA"/>
</dbReference>
<dbReference type="PANTHER" id="PTHR10629:SF52">
    <property type="entry name" value="DNA (CYTOSINE-5)-METHYLTRANSFERASE 1"/>
    <property type="match status" value="1"/>
</dbReference>
<dbReference type="GO" id="GO:0003886">
    <property type="term" value="F:DNA (cytosine-5-)-methyltransferase activity"/>
    <property type="evidence" value="ECO:0007669"/>
    <property type="project" value="UniProtKB-EC"/>
</dbReference>
<protein>
    <recommendedName>
        <fullName evidence="1">DNA (cytosine-5-)-methyltransferase</fullName>
        <ecNumber evidence="1">2.1.1.37</ecNumber>
    </recommendedName>
</protein>
<keyword evidence="3 5" id="KW-0808">Transferase</keyword>
<dbReference type="Gene3D" id="3.40.50.150">
    <property type="entry name" value="Vaccinia Virus protein VP39"/>
    <property type="match status" value="1"/>
</dbReference>
<dbReference type="Pfam" id="PF00145">
    <property type="entry name" value="DNA_methylase"/>
    <property type="match status" value="1"/>
</dbReference>
<dbReference type="GO" id="GO:0044027">
    <property type="term" value="P:negative regulation of gene expression via chromosomal CpG island methylation"/>
    <property type="evidence" value="ECO:0007669"/>
    <property type="project" value="TreeGrafter"/>
</dbReference>